<evidence type="ECO:0000256" key="1">
    <source>
        <dbReference type="SAM" id="SignalP"/>
    </source>
</evidence>
<dbReference type="AlphaFoldDB" id="A0A4V6NLD6"/>
<reference evidence="2 3" key="1">
    <citation type="submission" date="2019-03" db="EMBL/GenBank/DDBJ databases">
        <title>Genomic Encyclopedia of Type Strains, Phase IV (KMG-IV): sequencing the most valuable type-strain genomes for metagenomic binning, comparative biology and taxonomic classification.</title>
        <authorList>
            <person name="Goeker M."/>
        </authorList>
    </citation>
    <scope>NUCLEOTIDE SEQUENCE [LARGE SCALE GENOMIC DNA]</scope>
    <source>
        <strain evidence="2 3">DSM 18401</strain>
    </source>
</reference>
<keyword evidence="1" id="KW-0732">Signal</keyword>
<accession>A0A4V6NLD6</accession>
<sequence length="155" mass="16256">MTVFRKIVPFGLCLVATAAAAQTQVGDAQMLGVSGTCAELVVGDLRFSEACSQKLLNVTYPNGRVGFYFVLDDGRIVTFTGMDGDNPTPDTDVINLDKVIVSRKDTPDQPDVFPATGTCGFGNPVKGPATIACEGTLSDGKRFSAAFTTDGKPPT</sequence>
<comment type="caution">
    <text evidence="2">The sequence shown here is derived from an EMBL/GenBank/DDBJ whole genome shotgun (WGS) entry which is preliminary data.</text>
</comment>
<keyword evidence="3" id="KW-1185">Reference proteome</keyword>
<gene>
    <name evidence="2" type="ORF">EV665_102330</name>
</gene>
<feature type="chain" id="PRO_5020815038" evidence="1">
    <location>
        <begin position="22"/>
        <end position="155"/>
    </location>
</feature>
<dbReference type="EMBL" id="SLVX01000002">
    <property type="protein sequence ID" value="TCN47810.1"/>
    <property type="molecule type" value="Genomic_DNA"/>
</dbReference>
<dbReference type="RefSeq" id="WP_133033266.1">
    <property type="nucleotide sequence ID" value="NZ_BAABEI010000012.1"/>
</dbReference>
<proteinExistence type="predicted"/>
<name>A0A4V6NLD6_SHIGR</name>
<evidence type="ECO:0000313" key="2">
    <source>
        <dbReference type="EMBL" id="TCN47810.1"/>
    </source>
</evidence>
<organism evidence="2 3">
    <name type="scientific">Shinella granuli</name>
    <dbReference type="NCBI Taxonomy" id="323621"/>
    <lineage>
        <taxon>Bacteria</taxon>
        <taxon>Pseudomonadati</taxon>
        <taxon>Pseudomonadota</taxon>
        <taxon>Alphaproteobacteria</taxon>
        <taxon>Hyphomicrobiales</taxon>
        <taxon>Rhizobiaceae</taxon>
        <taxon>Shinella</taxon>
    </lineage>
</organism>
<dbReference type="Proteomes" id="UP000295351">
    <property type="component" value="Unassembled WGS sequence"/>
</dbReference>
<feature type="signal peptide" evidence="1">
    <location>
        <begin position="1"/>
        <end position="21"/>
    </location>
</feature>
<protein>
    <submittedName>
        <fullName evidence="2">Uncharacterized protein</fullName>
    </submittedName>
</protein>
<evidence type="ECO:0000313" key="3">
    <source>
        <dbReference type="Proteomes" id="UP000295351"/>
    </source>
</evidence>